<keyword evidence="12" id="KW-1185">Reference proteome</keyword>
<feature type="chain" id="PRO_5023066954" description="Porin" evidence="10">
    <location>
        <begin position="25"/>
        <end position="405"/>
    </location>
</feature>
<comment type="similarity">
    <text evidence="1 10">Belongs to the alphaproteobacteria porin family.</text>
</comment>
<organism evidence="11 12">
    <name type="scientific">Aureimonas fodinaquatilis</name>
    <dbReference type="NCBI Taxonomy" id="2565783"/>
    <lineage>
        <taxon>Bacteria</taxon>
        <taxon>Pseudomonadati</taxon>
        <taxon>Pseudomonadota</taxon>
        <taxon>Alphaproteobacteria</taxon>
        <taxon>Hyphomicrobiales</taxon>
        <taxon>Aurantimonadaceae</taxon>
        <taxon>Aureimonas</taxon>
    </lineage>
</organism>
<evidence type="ECO:0000256" key="10">
    <source>
        <dbReference type="RuleBase" id="RU364005"/>
    </source>
</evidence>
<keyword evidence="7 10" id="KW-0626">Porin</keyword>
<protein>
    <recommendedName>
        <fullName evidence="10">Porin</fullName>
    </recommendedName>
</protein>
<dbReference type="Pfam" id="PF02530">
    <property type="entry name" value="Porin_2"/>
    <property type="match status" value="1"/>
</dbReference>
<evidence type="ECO:0000256" key="1">
    <source>
        <dbReference type="ARBA" id="ARBA00009521"/>
    </source>
</evidence>
<comment type="caution">
    <text evidence="11">The sequence shown here is derived from an EMBL/GenBank/DDBJ whole genome shotgun (WGS) entry which is preliminary data.</text>
</comment>
<dbReference type="GO" id="GO:0009279">
    <property type="term" value="C:cell outer membrane"/>
    <property type="evidence" value="ECO:0007669"/>
    <property type="project" value="UniProtKB-SubCell"/>
</dbReference>
<dbReference type="OrthoDB" id="7801681at2"/>
<accession>A0A5B0DQK2</accession>
<reference evidence="11 12" key="1">
    <citation type="submission" date="2019-08" db="EMBL/GenBank/DDBJ databases">
        <title>Aureimonas fodiniaquatilis sp. nov., isolated from a coal mine wastewater.</title>
        <authorList>
            <person name="Kim W."/>
        </authorList>
    </citation>
    <scope>NUCLEOTIDE SEQUENCE [LARGE SCALE GENOMIC DNA]</scope>
    <source>
        <strain evidence="11 12">CAU 1482</strain>
    </source>
</reference>
<dbReference type="Proteomes" id="UP000324738">
    <property type="component" value="Unassembled WGS sequence"/>
</dbReference>
<keyword evidence="8 10" id="KW-0472">Membrane</keyword>
<evidence type="ECO:0000256" key="4">
    <source>
        <dbReference type="ARBA" id="ARBA00022692"/>
    </source>
</evidence>
<dbReference type="InterPro" id="IPR003684">
    <property type="entry name" value="Porin_alphabac"/>
</dbReference>
<name>A0A5B0DQK2_9HYPH</name>
<sequence length="405" mass="43186">MAQNPATLLVATILIFAPGHIAHAADGVAPIADDNADYLRICSVFGAGFISIPGTQTCLKTSGYIRYQYNYAGSPAVNTEGDDYQISPTARARLNFDVREPTDLGTLRAFVQLQAQSDGSGNPDGFIMKQAYMQLGGFLAGYTDTLWASETGGIEDGLPTDNSLAVGDVNTNQINYTFSHDGFSLTLGLEDSERGSFSAIPQAKLAYSGTWGAAYLAAVYDESFDADDLAFARFLPGIQTDILSRHGEAVAVKAGLRLDSLLSHDSTIKIDGHWASDPTSYATISGFTTAPGVLPNNPTLKDPRPGAVPLVLEWSIGAGFSQKIDRLTLAAAGRYGKTFDYGFFAPGAAALNYEKGQYWALVGDIGYDLTTNMSVLAEVTYTNVDFTGIAASDQTSGLLRFERSF</sequence>
<dbReference type="RefSeq" id="WP_149301337.1">
    <property type="nucleotide sequence ID" value="NZ_VTWH01000004.1"/>
</dbReference>
<comment type="subcellular location">
    <subcellularLocation>
        <location evidence="10">Cell outer membrane</location>
        <topology evidence="10">Multi-pass membrane protein</topology>
    </subcellularLocation>
</comment>
<dbReference type="GO" id="GO:0006811">
    <property type="term" value="P:monoatomic ion transport"/>
    <property type="evidence" value="ECO:0007669"/>
    <property type="project" value="UniProtKB-KW"/>
</dbReference>
<proteinExistence type="inferred from homology"/>
<keyword evidence="3 10" id="KW-1134">Transmembrane beta strand</keyword>
<evidence type="ECO:0000256" key="3">
    <source>
        <dbReference type="ARBA" id="ARBA00022452"/>
    </source>
</evidence>
<evidence type="ECO:0000256" key="8">
    <source>
        <dbReference type="ARBA" id="ARBA00023136"/>
    </source>
</evidence>
<evidence type="ECO:0000256" key="9">
    <source>
        <dbReference type="ARBA" id="ARBA00023237"/>
    </source>
</evidence>
<evidence type="ECO:0000256" key="6">
    <source>
        <dbReference type="ARBA" id="ARBA00023065"/>
    </source>
</evidence>
<feature type="signal peptide" evidence="10">
    <location>
        <begin position="1"/>
        <end position="24"/>
    </location>
</feature>
<dbReference type="GO" id="GO:0046930">
    <property type="term" value="C:pore complex"/>
    <property type="evidence" value="ECO:0007669"/>
    <property type="project" value="UniProtKB-KW"/>
</dbReference>
<keyword evidence="9 10" id="KW-0998">Cell outer membrane</keyword>
<comment type="domain">
    <text evidence="10">Consists of 16-stranded beta-barrel sheets, with large surface-exposed loops, that form a transmembrane pore at the center of each barrel. The pore is partially ocluded by a peptide loop that folds into the pore lumen.</text>
</comment>
<dbReference type="SUPFAM" id="SSF56935">
    <property type="entry name" value="Porins"/>
    <property type="match status" value="1"/>
</dbReference>
<keyword evidence="5 10" id="KW-0732">Signal</keyword>
<keyword evidence="4 10" id="KW-0812">Transmembrane</keyword>
<dbReference type="AlphaFoldDB" id="A0A5B0DQK2"/>
<keyword evidence="2 10" id="KW-0813">Transport</keyword>
<dbReference type="EMBL" id="VTWH01000004">
    <property type="protein sequence ID" value="KAA0969064.1"/>
    <property type="molecule type" value="Genomic_DNA"/>
</dbReference>
<evidence type="ECO:0000313" key="12">
    <source>
        <dbReference type="Proteomes" id="UP000324738"/>
    </source>
</evidence>
<evidence type="ECO:0000256" key="5">
    <source>
        <dbReference type="ARBA" id="ARBA00022729"/>
    </source>
</evidence>
<evidence type="ECO:0000256" key="7">
    <source>
        <dbReference type="ARBA" id="ARBA00023114"/>
    </source>
</evidence>
<dbReference type="GO" id="GO:0015288">
    <property type="term" value="F:porin activity"/>
    <property type="evidence" value="ECO:0007669"/>
    <property type="project" value="UniProtKB-KW"/>
</dbReference>
<gene>
    <name evidence="11" type="ORF">FPY71_16095</name>
</gene>
<comment type="function">
    <text evidence="10">Forms passive diffusion pores that allow small molecular weight hydrophilic materials across the outer membrane.</text>
</comment>
<evidence type="ECO:0000256" key="2">
    <source>
        <dbReference type="ARBA" id="ARBA00022448"/>
    </source>
</evidence>
<evidence type="ECO:0000313" key="11">
    <source>
        <dbReference type="EMBL" id="KAA0969064.1"/>
    </source>
</evidence>
<keyword evidence="6 10" id="KW-0406">Ion transport</keyword>